<feature type="compositionally biased region" description="Gly residues" evidence="1">
    <location>
        <begin position="181"/>
        <end position="194"/>
    </location>
</feature>
<feature type="compositionally biased region" description="Basic and acidic residues" evidence="1">
    <location>
        <begin position="54"/>
        <end position="64"/>
    </location>
</feature>
<evidence type="ECO:0000256" key="2">
    <source>
        <dbReference type="SAM" id="Phobius"/>
    </source>
</evidence>
<keyword evidence="2" id="KW-1133">Transmembrane helix</keyword>
<feature type="compositionally biased region" description="Low complexity" evidence="1">
    <location>
        <begin position="237"/>
        <end position="247"/>
    </location>
</feature>
<evidence type="ECO:0008006" key="5">
    <source>
        <dbReference type="Google" id="ProtNLM"/>
    </source>
</evidence>
<feature type="compositionally biased region" description="Basic and acidic residues" evidence="1">
    <location>
        <begin position="28"/>
        <end position="46"/>
    </location>
</feature>
<feature type="compositionally biased region" description="Basic and acidic residues" evidence="1">
    <location>
        <begin position="148"/>
        <end position="161"/>
    </location>
</feature>
<proteinExistence type="predicted"/>
<keyword evidence="2" id="KW-0472">Membrane</keyword>
<feature type="compositionally biased region" description="Polar residues" evidence="1">
    <location>
        <begin position="251"/>
        <end position="265"/>
    </location>
</feature>
<keyword evidence="2" id="KW-0812">Transmembrane</keyword>
<keyword evidence="4" id="KW-1185">Reference proteome</keyword>
<evidence type="ECO:0000256" key="1">
    <source>
        <dbReference type="SAM" id="MobiDB-lite"/>
    </source>
</evidence>
<feature type="region of interest" description="Disordered" evidence="1">
    <location>
        <begin position="1"/>
        <end position="305"/>
    </location>
</feature>
<dbReference type="AlphaFoldDB" id="A0A194WCD6"/>
<feature type="region of interest" description="Disordered" evidence="1">
    <location>
        <begin position="385"/>
        <end position="404"/>
    </location>
</feature>
<dbReference type="EMBL" id="CM003108">
    <property type="protein sequence ID" value="KUI74012.1"/>
    <property type="molecule type" value="Genomic_DNA"/>
</dbReference>
<evidence type="ECO:0000313" key="4">
    <source>
        <dbReference type="Proteomes" id="UP000078559"/>
    </source>
</evidence>
<feature type="compositionally biased region" description="Low complexity" evidence="1">
    <location>
        <begin position="195"/>
        <end position="213"/>
    </location>
</feature>
<evidence type="ECO:0000313" key="3">
    <source>
        <dbReference type="EMBL" id="KUI74012.1"/>
    </source>
</evidence>
<dbReference type="Proteomes" id="UP000078559">
    <property type="component" value="Chromosome 11"/>
</dbReference>
<feature type="compositionally biased region" description="Polar residues" evidence="1">
    <location>
        <begin position="170"/>
        <end position="180"/>
    </location>
</feature>
<feature type="compositionally biased region" description="Low complexity" evidence="1">
    <location>
        <begin position="761"/>
        <end position="775"/>
    </location>
</feature>
<feature type="compositionally biased region" description="Acidic residues" evidence="1">
    <location>
        <begin position="1"/>
        <end position="15"/>
    </location>
</feature>
<organism evidence="3 4">
    <name type="scientific">Cytospora mali</name>
    <name type="common">Apple Valsa canker fungus</name>
    <name type="synonym">Valsa mali</name>
    <dbReference type="NCBI Taxonomy" id="578113"/>
    <lineage>
        <taxon>Eukaryota</taxon>
        <taxon>Fungi</taxon>
        <taxon>Dikarya</taxon>
        <taxon>Ascomycota</taxon>
        <taxon>Pezizomycotina</taxon>
        <taxon>Sordariomycetes</taxon>
        <taxon>Sordariomycetidae</taxon>
        <taxon>Diaporthales</taxon>
        <taxon>Cytosporaceae</taxon>
        <taxon>Cytospora</taxon>
    </lineage>
</organism>
<reference evidence="3" key="1">
    <citation type="submission" date="2014-12" db="EMBL/GenBank/DDBJ databases">
        <title>Genome Sequence of Valsa Canker Pathogens Uncovers a Specific Adaption of Colonization on Woody Bark.</title>
        <authorList>
            <person name="Yin Z."/>
            <person name="Liu H."/>
            <person name="Gao X."/>
            <person name="Li Z."/>
            <person name="Song N."/>
            <person name="Ke X."/>
            <person name="Dai Q."/>
            <person name="Wu Y."/>
            <person name="Sun Y."/>
            <person name="Xu J.-R."/>
            <person name="Kang Z.K."/>
            <person name="Wang L."/>
            <person name="Huang L."/>
        </authorList>
    </citation>
    <scope>NUCLEOTIDE SEQUENCE [LARGE SCALE GENOMIC DNA]</scope>
    <source>
        <strain evidence="3">03-8</strain>
    </source>
</reference>
<sequence length="920" mass="97308">MYSGLEDSDVEEQPLEDPSQSESGPADGNRHTPVHEDGHEDGHEYDDVGSVGDDMYHYDQHNEEEVLSPTDGYFGRSGSGPSAGLATNPAYPSDAYSPSSLDREAQVHAASNDPSASGYALAASSQVPHVPDVWVSDPSIEQGSTAESKAREAQEERELSSRRRGGQLDNPLSQNPTSQVRGGGGGGGGSGGGTSASSGYPNSQSSSSTSGSGHPRYGFGPGLSSAAQQSPYSQRYTPSSATAAPAPLSRPQRSGTIYSERSSLFSEAPPAYTPSPTSPSGVSPSSNYQTFSPSNMGRISESESRGLLAGHNQQYRSPQDMGGRQADEDGYGFTRAGHWRDRARGCVPHFTGRTCKLLVFGLVLLFVTLGFVVSFFGSVKDERKNHIPGGSKPGHGGSGSSPIGTMPVQDENGIRLAYPPFDGDMQWAEGQLCTEYQIQYPTQTFNIEFSDTDSLYFFQSIKKDHAYDGQDVHVSGDVVVRRAGKGTPGPSITLEVVSNSEQIELDINWDHNQQQLKILTPPSIPWGRNSRTSPCLQIRATIWTPAGSALDTLSIEAVHLGVKLLDNLSLKTGNLARISSTVGTVVAATDGEKDAKRLMRDGAPASFRLDSRHVEVKTVSSSIAGTWPLYDYLGLQTMSGAIRAGVQPKEALKEKPLPAVLYVHTTSGTVEIYEPVVDAAAAAAAALAVLRTEGGAGAGAQEFGTAVRDIIPPRQYEVEIQTMSGSIGGSVAFGSACHIHTTSGNIDLNLLPVLDRSQITSSPRRGGSSSSSSRSVLETATTSGTTVINVMGALWKNVQTGSYVAPTLQLPTPPRQQGQGQGRGAETTFASPAIRVLDSRHATTSASIHVTYPSTWEGDIDADSMTGRLDVSGRGVDIIRREEEFPGYKKHVLARKGREGVGGSLVCHTMSGSITVAVGS</sequence>
<feature type="compositionally biased region" description="Low complexity" evidence="1">
    <location>
        <begin position="89"/>
        <end position="100"/>
    </location>
</feature>
<feature type="region of interest" description="Disordered" evidence="1">
    <location>
        <begin position="759"/>
        <end position="779"/>
    </location>
</feature>
<accession>A0A194WCD6</accession>
<protein>
    <recommendedName>
        <fullName evidence="5">Adhesin domain-containing protein</fullName>
    </recommendedName>
</protein>
<dbReference type="OrthoDB" id="3539644at2759"/>
<feature type="compositionally biased region" description="Polar residues" evidence="1">
    <location>
        <begin position="287"/>
        <end position="297"/>
    </location>
</feature>
<feature type="transmembrane region" description="Helical" evidence="2">
    <location>
        <begin position="357"/>
        <end position="377"/>
    </location>
</feature>
<gene>
    <name evidence="3" type="ORF">VM1G_09496</name>
</gene>
<name>A0A194WCD6_CYTMA</name>
<feature type="compositionally biased region" description="Polar residues" evidence="1">
    <location>
        <begin position="225"/>
        <end position="236"/>
    </location>
</feature>